<feature type="transmembrane region" description="Helical" evidence="1">
    <location>
        <begin position="6"/>
        <end position="26"/>
    </location>
</feature>
<evidence type="ECO:0000256" key="1">
    <source>
        <dbReference type="RuleBase" id="RU363076"/>
    </source>
</evidence>
<comment type="caution">
    <text evidence="2">The sequence shown here is derived from an EMBL/GenBank/DDBJ whole genome shotgun (WGS) entry which is preliminary data.</text>
</comment>
<keyword evidence="1" id="KW-1133">Transmembrane helix</keyword>
<dbReference type="EMBL" id="AWFF01000030">
    <property type="protein sequence ID" value="KCZ55478.1"/>
    <property type="molecule type" value="Genomic_DNA"/>
</dbReference>
<dbReference type="eggNOG" id="COG3346">
    <property type="taxonomic scope" value="Bacteria"/>
</dbReference>
<dbReference type="RefSeq" id="WP_034794170.1">
    <property type="nucleotide sequence ID" value="NZ_AWFF01000030.1"/>
</dbReference>
<dbReference type="InterPro" id="IPR002994">
    <property type="entry name" value="Surf1/Shy1"/>
</dbReference>
<dbReference type="GO" id="GO:0005886">
    <property type="term" value="C:plasma membrane"/>
    <property type="evidence" value="ECO:0007669"/>
    <property type="project" value="UniProtKB-SubCell"/>
</dbReference>
<dbReference type="Proteomes" id="UP000027037">
    <property type="component" value="Unassembled WGS sequence"/>
</dbReference>
<accession>A0A062UCN2</accession>
<keyword evidence="3" id="KW-1185">Reference proteome</keyword>
<keyword evidence="1" id="KW-0812">Transmembrane</keyword>
<keyword evidence="1" id="KW-0472">Membrane</keyword>
<dbReference type="AlphaFoldDB" id="A0A062UCN2"/>
<organism evidence="2 3">
    <name type="scientific">Hyphomonas beringensis</name>
    <dbReference type="NCBI Taxonomy" id="1280946"/>
    <lineage>
        <taxon>Bacteria</taxon>
        <taxon>Pseudomonadati</taxon>
        <taxon>Pseudomonadota</taxon>
        <taxon>Alphaproteobacteria</taxon>
        <taxon>Hyphomonadales</taxon>
        <taxon>Hyphomonadaceae</taxon>
        <taxon>Hyphomonas</taxon>
    </lineage>
</organism>
<keyword evidence="1" id="KW-1003">Cell membrane</keyword>
<dbReference type="STRING" id="1280946.HY29_12200"/>
<comment type="subcellular location">
    <subcellularLocation>
        <location evidence="1">Cell membrane</location>
        <topology evidence="1">Multi-pass membrane protein</topology>
    </subcellularLocation>
</comment>
<evidence type="ECO:0000313" key="3">
    <source>
        <dbReference type="Proteomes" id="UP000027037"/>
    </source>
</evidence>
<dbReference type="PATRIC" id="fig|1280946.3.peg.1230"/>
<dbReference type="OrthoDB" id="6079986at2"/>
<gene>
    <name evidence="2" type="ORF">HY29_12200</name>
</gene>
<evidence type="ECO:0000313" key="2">
    <source>
        <dbReference type="EMBL" id="KCZ55478.1"/>
    </source>
</evidence>
<comment type="similarity">
    <text evidence="1">Belongs to the SURF1 family.</text>
</comment>
<sequence>MSFRPYPVMTVFTLVSLVILIMLGNWQYGRFSEKMALDEMEPEWQMLEGRVVPGSEAMVYAYADGASAWRRVVAIDRGDDIVFTTIELLYQVDPPVPCQGPDCGANLKFAAEGIYKTPGGKNPFAGKDHPASGVFYSYKPAELSHLLSPENAARIDPDVFEPQTLRMVENGRAKAGRNPFARLRMDDQLPPQRHFGYAITWWGLAMALLAVYLAFHHQKGRLRLRGRNGS</sequence>
<reference evidence="2 3" key="1">
    <citation type="journal article" date="2014" name="Antonie Van Leeuwenhoek">
        <title>Hyphomonas beringensis sp. nov. and Hyphomonas chukchiensis sp. nov., isolated from surface seawater of the Bering Sea and Chukchi Sea.</title>
        <authorList>
            <person name="Li C."/>
            <person name="Lai Q."/>
            <person name="Li G."/>
            <person name="Dong C."/>
            <person name="Wang J."/>
            <person name="Liao Y."/>
            <person name="Shao Z."/>
        </authorList>
    </citation>
    <scope>NUCLEOTIDE SEQUENCE [LARGE SCALE GENOMIC DNA]</scope>
    <source>
        <strain evidence="2 3">25B14_1</strain>
    </source>
</reference>
<feature type="transmembrane region" description="Helical" evidence="1">
    <location>
        <begin position="194"/>
        <end position="215"/>
    </location>
</feature>
<name>A0A062UCN2_9PROT</name>
<protein>
    <recommendedName>
        <fullName evidence="1">SURF1-like protein</fullName>
    </recommendedName>
</protein>
<proteinExistence type="inferred from homology"/>
<dbReference type="Pfam" id="PF02104">
    <property type="entry name" value="SURF1"/>
    <property type="match status" value="1"/>
</dbReference>